<dbReference type="EMBL" id="JACQMJ010000004">
    <property type="protein sequence ID" value="MBI4132056.1"/>
    <property type="molecule type" value="Genomic_DNA"/>
</dbReference>
<gene>
    <name evidence="1" type="ORF">HY474_00305</name>
</gene>
<organism evidence="1 2">
    <name type="scientific">Candidatus Sungiibacteriota bacterium</name>
    <dbReference type="NCBI Taxonomy" id="2750080"/>
    <lineage>
        <taxon>Bacteria</taxon>
        <taxon>Candidatus Sungiibacteriota</taxon>
    </lineage>
</organism>
<proteinExistence type="predicted"/>
<dbReference type="Proteomes" id="UP000704960">
    <property type="component" value="Unassembled WGS sequence"/>
</dbReference>
<dbReference type="AlphaFoldDB" id="A0A933DR80"/>
<protein>
    <submittedName>
        <fullName evidence="1">Uncharacterized protein</fullName>
    </submittedName>
</protein>
<name>A0A933DR80_9BACT</name>
<evidence type="ECO:0000313" key="2">
    <source>
        <dbReference type="Proteomes" id="UP000704960"/>
    </source>
</evidence>
<reference evidence="1" key="1">
    <citation type="submission" date="2020-07" db="EMBL/GenBank/DDBJ databases">
        <title>Huge and variable diversity of episymbiotic CPR bacteria and DPANN archaea in groundwater ecosystems.</title>
        <authorList>
            <person name="He C.Y."/>
            <person name="Keren R."/>
            <person name="Whittaker M."/>
            <person name="Farag I.F."/>
            <person name="Doudna J."/>
            <person name="Cate J.H.D."/>
            <person name="Banfield J.F."/>
        </authorList>
    </citation>
    <scope>NUCLEOTIDE SEQUENCE</scope>
    <source>
        <strain evidence="1">NC_groundwater_1226_Ag_S-0.1um_59_124</strain>
    </source>
</reference>
<comment type="caution">
    <text evidence="1">The sequence shown here is derived from an EMBL/GenBank/DDBJ whole genome shotgun (WGS) entry which is preliminary data.</text>
</comment>
<evidence type="ECO:0000313" key="1">
    <source>
        <dbReference type="EMBL" id="MBI4132056.1"/>
    </source>
</evidence>
<sequence length="136" mass="15324">MTSTGTDQLDAIVNLLEECLREASVTESLARDWRGQLTARHRAKEGGVVVTTIAITYAKEVGWLTLVREGGAYKVILWAPELRIPNNRARGVIEKIQKCLEAAIPRERMQIRGITPFDWLTQKGWKPDEIARLRAA</sequence>
<accession>A0A933DR80</accession>